<dbReference type="EMBL" id="APLQ01000014">
    <property type="protein sequence ID" value="ENO13398.2"/>
    <property type="molecule type" value="Genomic_DNA"/>
</dbReference>
<sequence length="315" mass="37411">MESVEPSFFTYSPDETQYPAQDSWWLRSSDWVIKEHYRRSDQVQQVGAWADRTLSGDEQALPDNESYLRLGFATRHETGDLAQLEPEARFRLDLPTLEEKLRLVIESESEETRSLSERDRDRQLTDAERSESETTGALRYITQLTETLNLSNDVGARLHFPPDAFWRARSRARFDLVDNWQLEIDQRIYYFHVDGWGESTQVEFSRPIGEWHFLSGSELRWVHKDRNFEFSQILSLYDRLNNRAELNPRIGVIGESNPTWRTTEYFADMTYRYRLYDTWLYGEVIPAVNFYRDDDFGETTSLTLRIEMFFSRSIR</sequence>
<protein>
    <submittedName>
        <fullName evidence="2">Uncharacterized protein</fullName>
    </submittedName>
</protein>
<dbReference type="STRING" id="626887.J057_18420"/>
<comment type="caution">
    <text evidence="2">The sequence shown here is derived from an EMBL/GenBank/DDBJ whole genome shotgun (WGS) entry which is preliminary data.</text>
</comment>
<name>N6WX42_9GAMM</name>
<keyword evidence="3" id="KW-1185">Reference proteome</keyword>
<reference evidence="2 3" key="1">
    <citation type="journal article" date="2013" name="Genome Announc.">
        <title>Genome Sequence of the Polycyclic Aromatic Hydrocarbon-Degrading Bacterium Strain Marinobacter nanhaiticus D15-8WT.</title>
        <authorList>
            <person name="Cui Z."/>
            <person name="Gao W."/>
            <person name="Li Q."/>
            <person name="Xu G."/>
            <person name="Zheng L."/>
        </authorList>
    </citation>
    <scope>NUCLEOTIDE SEQUENCE [LARGE SCALE GENOMIC DNA]</scope>
    <source>
        <strain evidence="2 3">D15-8W</strain>
    </source>
</reference>
<accession>N6WX42</accession>
<evidence type="ECO:0000313" key="2">
    <source>
        <dbReference type="EMBL" id="ENO13398.2"/>
    </source>
</evidence>
<gene>
    <name evidence="2" type="ORF">J057_18420</name>
</gene>
<feature type="region of interest" description="Disordered" evidence="1">
    <location>
        <begin position="112"/>
        <end position="135"/>
    </location>
</feature>
<evidence type="ECO:0000313" key="3">
    <source>
        <dbReference type="Proteomes" id="UP000013165"/>
    </source>
</evidence>
<organism evidence="2 3">
    <name type="scientific">Marinobacter nanhaiticus D15-8W</name>
    <dbReference type="NCBI Taxonomy" id="626887"/>
    <lineage>
        <taxon>Bacteria</taxon>
        <taxon>Pseudomonadati</taxon>
        <taxon>Pseudomonadota</taxon>
        <taxon>Gammaproteobacteria</taxon>
        <taxon>Pseudomonadales</taxon>
        <taxon>Marinobacteraceae</taxon>
        <taxon>Marinobacter</taxon>
    </lineage>
</organism>
<dbReference type="eggNOG" id="ENOG502Z7QS">
    <property type="taxonomic scope" value="Bacteria"/>
</dbReference>
<proteinExistence type="predicted"/>
<feature type="compositionally biased region" description="Basic and acidic residues" evidence="1">
    <location>
        <begin position="112"/>
        <end position="132"/>
    </location>
</feature>
<dbReference type="HOGENOM" id="CLU_056319_0_0_6"/>
<dbReference type="AlphaFoldDB" id="N6WX42"/>
<dbReference type="OrthoDB" id="9342527at2"/>
<dbReference type="PATRIC" id="fig|626887.3.peg.3684"/>
<evidence type="ECO:0000256" key="1">
    <source>
        <dbReference type="SAM" id="MobiDB-lite"/>
    </source>
</evidence>
<dbReference type="Proteomes" id="UP000013165">
    <property type="component" value="Unassembled WGS sequence"/>
</dbReference>